<accession>A0A0K2L9H8</accession>
<sequence>MGSLRELRYQNRNFWKYFWKYGQIIILIQLSINFIFVPILNAMANGINYLGNVNYISYSNAIDLITHKPLVVLGLIFVLLIILLLVFAQFTLMLVSFQAIKSNASLSWWDYLKSVSKNLFGLPFKAFGFFLLYFLIITPFGSLGMSSTLLSKVKVPQFIIDWLFQEHLPLGLLLIAVYLVIFYIGLRWLFVLPMMIFENKDIKDAIKRSWHMTQGKMLYYLGLFLGLVVIVALFVMISNGFFVGMQAIVDNLSFLKVIDFPMAVINMTIIRLLNYVVSLYAAGMSVLILLSHTHTHYFYPRRKHRSHKWFWGILGTVFAISFIGYNSFYFNDLFLTPPLTISHRGVDDGNGVQNTIQSLEATAKEKPDYIEMDVQETKDHQFVVFHDNTLKGLAGINKRPSQMTLDELTQTQIHENGKVTHIASFDDYLATSTRLHQKLLVELKSVPGNKKDFVKLFAKKYQKQLLKNKAMVHSLNYNYIEETKNLIPKITTSYILPFNLFGVPFTNANAFTMEYTTLNQSFIDNAHLQQKKVFAWTANDEESMDRMIFMGADGVITDNLTELQTENDDLFKHATYTKRMAAYISQMQDPFE</sequence>
<dbReference type="PANTHER" id="PTHR46211:SF8">
    <property type="entry name" value="PHOSPHODIESTERASE"/>
    <property type="match status" value="1"/>
</dbReference>
<feature type="transmembrane region" description="Helical" evidence="1">
    <location>
        <begin position="70"/>
        <end position="95"/>
    </location>
</feature>
<feature type="transmembrane region" description="Helical" evidence="1">
    <location>
        <begin position="126"/>
        <end position="150"/>
    </location>
</feature>
<proteinExistence type="predicted"/>
<dbReference type="OrthoDB" id="384721at2"/>
<dbReference type="Gene3D" id="3.20.20.190">
    <property type="entry name" value="Phosphatidylinositol (PI) phosphodiesterase"/>
    <property type="match status" value="1"/>
</dbReference>
<dbReference type="EMBL" id="CP012559">
    <property type="protein sequence ID" value="ALB27949.1"/>
    <property type="molecule type" value="Genomic_DNA"/>
</dbReference>
<organism evidence="3 4">
    <name type="scientific">Companilactobacillus heilongjiangensis</name>
    <dbReference type="NCBI Taxonomy" id="1074467"/>
    <lineage>
        <taxon>Bacteria</taxon>
        <taxon>Bacillati</taxon>
        <taxon>Bacillota</taxon>
        <taxon>Bacilli</taxon>
        <taxon>Lactobacillales</taxon>
        <taxon>Lactobacillaceae</taxon>
        <taxon>Companilactobacillus</taxon>
    </lineage>
</organism>
<feature type="transmembrane region" description="Helical" evidence="1">
    <location>
        <begin position="218"/>
        <end position="249"/>
    </location>
</feature>
<keyword evidence="1" id="KW-0472">Membrane</keyword>
<evidence type="ECO:0000256" key="1">
    <source>
        <dbReference type="SAM" id="Phobius"/>
    </source>
</evidence>
<dbReference type="InterPro" id="IPR030395">
    <property type="entry name" value="GP_PDE_dom"/>
</dbReference>
<dbReference type="CDD" id="cd08579">
    <property type="entry name" value="GDPD_memb_like"/>
    <property type="match status" value="1"/>
</dbReference>
<evidence type="ECO:0000313" key="4">
    <source>
        <dbReference type="Proteomes" id="UP000061546"/>
    </source>
</evidence>
<dbReference type="KEGG" id="lhi:JP39_00350"/>
<reference evidence="3 4" key="1">
    <citation type="submission" date="2015-08" db="EMBL/GenBank/DDBJ databases">
        <title>Genomic sequence of Lactobacillus heilongjiangensis DSM 28069, isolated from Chinese traditional pickle.</title>
        <authorList>
            <person name="Jiang X."/>
            <person name="Zheng B."/>
            <person name="Cheng H."/>
        </authorList>
    </citation>
    <scope>NUCLEOTIDE SEQUENCE [LARGE SCALE GENOMIC DNA]</scope>
    <source>
        <strain evidence="3 4">DSM 28069</strain>
    </source>
</reference>
<dbReference type="PANTHER" id="PTHR46211">
    <property type="entry name" value="GLYCEROPHOSPHORYL DIESTER PHOSPHODIESTERASE"/>
    <property type="match status" value="1"/>
</dbReference>
<feature type="transmembrane region" description="Helical" evidence="1">
    <location>
        <begin position="269"/>
        <end position="290"/>
    </location>
</feature>
<dbReference type="RefSeq" id="WP_041499144.1">
    <property type="nucleotide sequence ID" value="NZ_BJDV01000004.1"/>
</dbReference>
<dbReference type="GO" id="GO:0006629">
    <property type="term" value="P:lipid metabolic process"/>
    <property type="evidence" value="ECO:0007669"/>
    <property type="project" value="InterPro"/>
</dbReference>
<dbReference type="STRING" id="1074467.JP39_00350"/>
<feature type="transmembrane region" description="Helical" evidence="1">
    <location>
        <begin position="170"/>
        <end position="197"/>
    </location>
</feature>
<dbReference type="Pfam" id="PF03009">
    <property type="entry name" value="GDPD"/>
    <property type="match status" value="1"/>
</dbReference>
<keyword evidence="4" id="KW-1185">Reference proteome</keyword>
<dbReference type="GO" id="GO:0008081">
    <property type="term" value="F:phosphoric diester hydrolase activity"/>
    <property type="evidence" value="ECO:0007669"/>
    <property type="project" value="InterPro"/>
</dbReference>
<evidence type="ECO:0000313" key="3">
    <source>
        <dbReference type="EMBL" id="ALB27949.1"/>
    </source>
</evidence>
<name>A0A0K2L9H8_9LACO</name>
<feature type="transmembrane region" description="Helical" evidence="1">
    <location>
        <begin position="310"/>
        <end position="330"/>
    </location>
</feature>
<dbReference type="SUPFAM" id="SSF51695">
    <property type="entry name" value="PLC-like phosphodiesterases"/>
    <property type="match status" value="1"/>
</dbReference>
<gene>
    <name evidence="3" type="ORF">JP39_00350</name>
</gene>
<evidence type="ECO:0000259" key="2">
    <source>
        <dbReference type="PROSITE" id="PS51704"/>
    </source>
</evidence>
<dbReference type="PROSITE" id="PS51704">
    <property type="entry name" value="GP_PDE"/>
    <property type="match status" value="1"/>
</dbReference>
<dbReference type="Proteomes" id="UP000061546">
    <property type="component" value="Chromosome"/>
</dbReference>
<feature type="transmembrane region" description="Helical" evidence="1">
    <location>
        <begin position="21"/>
        <end position="50"/>
    </location>
</feature>
<feature type="domain" description="GP-PDE" evidence="2">
    <location>
        <begin position="338"/>
        <end position="567"/>
    </location>
</feature>
<keyword evidence="1" id="KW-1133">Transmembrane helix</keyword>
<dbReference type="Pfam" id="PF10110">
    <property type="entry name" value="GPDPase_memb"/>
    <property type="match status" value="1"/>
</dbReference>
<keyword evidence="1" id="KW-0812">Transmembrane</keyword>
<dbReference type="InterPro" id="IPR017946">
    <property type="entry name" value="PLC-like_Pdiesterase_TIM-brl"/>
</dbReference>
<protein>
    <recommendedName>
        <fullName evidence="2">GP-PDE domain-containing protein</fullName>
    </recommendedName>
</protein>
<dbReference type="InterPro" id="IPR018476">
    <property type="entry name" value="GlyceroP-diester-Pdiesterase_M"/>
</dbReference>
<dbReference type="AlphaFoldDB" id="A0A0K2L9H8"/>